<evidence type="ECO:0000256" key="15">
    <source>
        <dbReference type="PIRSR" id="PIRSR001365-2"/>
    </source>
</evidence>
<dbReference type="SUPFAM" id="SSF51569">
    <property type="entry name" value="Aldolase"/>
    <property type="match status" value="1"/>
</dbReference>
<keyword evidence="9 12" id="KW-0456">Lyase</keyword>
<sequence length="315" mass="34003">MAYFCAGKLPKKNILDHMSRLDLSGLGVALVTPLNEDGSVDYAALSALVEYQIEGEVDFLVALGTTGESATLSANEHRRVIETVAERVNGRLPLIVGVGDNCTARLVERLRALDTHGVDGILSVVPYYNKPTKRGIIAHFEAASEASPLPIILYNIPGRTGINMTPEITLELADRCHNIVAVKEASEDVNQVRELVNGSPEGFVVLSGDDHLSIPFIQAGAKGVISVVGNAYPRRFGELIRLALSGDYGRATELSRSFDELYLQLFANGNPAGIKCLLRRMGLIASDVLRLPLVALSEPEAARLVDEYARLGADR</sequence>
<evidence type="ECO:0000256" key="1">
    <source>
        <dbReference type="ARBA" id="ARBA00003294"/>
    </source>
</evidence>
<reference evidence="17" key="1">
    <citation type="journal article" date="2013" name="Genome">
        <title>Draft Genome Sequences of Porphyromonas crevioricanis JCM 15906T and Porphyromonas cansulci JCM 13913T Isolated from a Canine Oral Cavity.</title>
        <authorList>
            <person name="Sakamoto M."/>
            <person name="Tanaka N."/>
            <person name="Shiwa Y."/>
            <person name="Yoshikawa H."/>
            <person name="Ohkuma M."/>
        </authorList>
    </citation>
    <scope>NUCLEOTIDE SEQUENCE [LARGE SCALE GENOMIC DNA]</scope>
    <source>
        <strain evidence="17">JCM 15906</strain>
    </source>
</reference>
<dbReference type="PRINTS" id="PR00146">
    <property type="entry name" value="DHPICSNTHASE"/>
</dbReference>
<keyword evidence="5 12" id="KW-0963">Cytoplasm</keyword>
<feature type="binding site" evidence="12 15">
    <location>
        <position position="225"/>
    </location>
    <ligand>
        <name>pyruvate</name>
        <dbReference type="ChEBI" id="CHEBI:15361"/>
    </ligand>
</feature>
<comment type="subcellular location">
    <subcellularLocation>
        <location evidence="12">Cytoplasm</location>
    </subcellularLocation>
</comment>
<gene>
    <name evidence="12" type="primary">dapA</name>
    <name evidence="16" type="ORF">PORCRE_1418</name>
</gene>
<proteinExistence type="inferred from homology"/>
<dbReference type="InterPro" id="IPR020625">
    <property type="entry name" value="Schiff_base-form_aldolases_AS"/>
</dbReference>
<evidence type="ECO:0000313" key="16">
    <source>
        <dbReference type="EMBL" id="GAD05711.1"/>
    </source>
</evidence>
<protein>
    <recommendedName>
        <fullName evidence="4 12">4-hydroxy-tetrahydrodipicolinate synthase</fullName>
        <shortName evidence="12">HTPA synthase</shortName>
        <ecNumber evidence="4 12">4.3.3.7</ecNumber>
    </recommendedName>
</protein>
<dbReference type="Pfam" id="PF00701">
    <property type="entry name" value="DHDPS"/>
    <property type="match status" value="1"/>
</dbReference>
<evidence type="ECO:0000256" key="5">
    <source>
        <dbReference type="ARBA" id="ARBA00022490"/>
    </source>
</evidence>
<comment type="caution">
    <text evidence="12">Was originally thought to be a dihydrodipicolinate synthase (DHDPS), catalyzing the condensation of (S)-aspartate-beta-semialdehyde [(S)-ASA] and pyruvate to dihydrodipicolinate (DHDP). However, it was shown in E.coli that the product of the enzymatic reaction is not dihydrodipicolinate but in fact (4S)-4-hydroxy-2,3,4,5-tetrahydro-(2S)-dipicolinic acid (HTPA), and that the consecutive dehydration reaction leading to DHDP is not spontaneous but catalyzed by DapB.</text>
</comment>
<dbReference type="PROSITE" id="PS00666">
    <property type="entry name" value="DHDPS_2"/>
    <property type="match status" value="1"/>
</dbReference>
<dbReference type="CDD" id="cd00950">
    <property type="entry name" value="DHDPS"/>
    <property type="match status" value="1"/>
</dbReference>
<evidence type="ECO:0000256" key="12">
    <source>
        <dbReference type="HAMAP-Rule" id="MF_00418"/>
    </source>
</evidence>
<dbReference type="HAMAP" id="MF_00418">
    <property type="entry name" value="DapA"/>
    <property type="match status" value="1"/>
</dbReference>
<evidence type="ECO:0000313" key="17">
    <source>
        <dbReference type="Proteomes" id="UP000018031"/>
    </source>
</evidence>
<comment type="subunit">
    <text evidence="12">Homotetramer; dimer of dimers.</text>
</comment>
<dbReference type="InterPro" id="IPR005263">
    <property type="entry name" value="DapA"/>
</dbReference>
<dbReference type="UniPathway" id="UPA00034">
    <property type="reaction ID" value="UER00017"/>
</dbReference>
<dbReference type="EMBL" id="BAOU01000037">
    <property type="protein sequence ID" value="GAD05711.1"/>
    <property type="molecule type" value="Genomic_DNA"/>
</dbReference>
<evidence type="ECO:0000256" key="3">
    <source>
        <dbReference type="ARBA" id="ARBA00007592"/>
    </source>
</evidence>
<evidence type="ECO:0000256" key="6">
    <source>
        <dbReference type="ARBA" id="ARBA00022605"/>
    </source>
</evidence>
<dbReference type="SMART" id="SM01130">
    <property type="entry name" value="DHDPS"/>
    <property type="match status" value="1"/>
</dbReference>
<evidence type="ECO:0000256" key="9">
    <source>
        <dbReference type="ARBA" id="ARBA00023239"/>
    </source>
</evidence>
<feature type="site" description="Part of a proton relay during catalysis" evidence="12">
    <location>
        <position position="128"/>
    </location>
</feature>
<dbReference type="Proteomes" id="UP000018031">
    <property type="component" value="Unassembled WGS sequence"/>
</dbReference>
<evidence type="ECO:0000256" key="10">
    <source>
        <dbReference type="ARBA" id="ARBA00023270"/>
    </source>
</evidence>
<keyword evidence="8 12" id="KW-0457">Lysine biosynthesis</keyword>
<keyword evidence="10 12" id="KW-0704">Schiff base</keyword>
<dbReference type="Gene3D" id="3.20.20.70">
    <property type="entry name" value="Aldolase class I"/>
    <property type="match status" value="1"/>
</dbReference>
<dbReference type="AlphaFoldDB" id="T1CI25"/>
<dbReference type="PIRSF" id="PIRSF001365">
    <property type="entry name" value="DHDPS"/>
    <property type="match status" value="1"/>
</dbReference>
<comment type="catalytic activity">
    <reaction evidence="11 12">
        <text>L-aspartate 4-semialdehyde + pyruvate = (2S,4S)-4-hydroxy-2,3,4,5-tetrahydrodipicolinate + H2O + H(+)</text>
        <dbReference type="Rhea" id="RHEA:34171"/>
        <dbReference type="ChEBI" id="CHEBI:15361"/>
        <dbReference type="ChEBI" id="CHEBI:15377"/>
        <dbReference type="ChEBI" id="CHEBI:15378"/>
        <dbReference type="ChEBI" id="CHEBI:67139"/>
        <dbReference type="ChEBI" id="CHEBI:537519"/>
        <dbReference type="EC" id="4.3.3.7"/>
    </reaction>
</comment>
<dbReference type="GO" id="GO:0009089">
    <property type="term" value="P:lysine biosynthetic process via diaminopimelate"/>
    <property type="evidence" value="ECO:0007669"/>
    <property type="project" value="UniProtKB-UniRule"/>
</dbReference>
<feature type="site" description="Part of a proton relay during catalysis" evidence="12">
    <location>
        <position position="65"/>
    </location>
</feature>
<comment type="function">
    <text evidence="1 12">Catalyzes the condensation of (S)-aspartate-beta-semialdehyde [(S)-ASA] and pyruvate to 4-hydroxy-tetrahydrodipicolinate (HTPA).</text>
</comment>
<evidence type="ECO:0000256" key="7">
    <source>
        <dbReference type="ARBA" id="ARBA00022915"/>
    </source>
</evidence>
<accession>T1CI25</accession>
<reference evidence="16 17" key="2">
    <citation type="journal article" date="2013" name="Genome Announc.">
        <title>Draft Genome Sequences of Porphyromonas crevioricanis JCM 15906T and Porphyromonas cansulci JCM 13913T Isolated from a Canine Oral Cavity.</title>
        <authorList>
            <person name="Sakamoto M."/>
            <person name="Tanaka N."/>
            <person name="Shiwa Y."/>
            <person name="Yoshikawa H."/>
            <person name="Ohkuma M."/>
        </authorList>
    </citation>
    <scope>NUCLEOTIDE SEQUENCE [LARGE SCALE GENOMIC DNA]</scope>
    <source>
        <strain evidence="16 17">JCM 15906</strain>
    </source>
</reference>
<dbReference type="InterPro" id="IPR002220">
    <property type="entry name" value="DapA-like"/>
</dbReference>
<evidence type="ECO:0000256" key="13">
    <source>
        <dbReference type="PIRNR" id="PIRNR001365"/>
    </source>
</evidence>
<organism evidence="16 17">
    <name type="scientific">Porphyromonas crevioricanis JCM 15906</name>
    <dbReference type="NCBI Taxonomy" id="1305617"/>
    <lineage>
        <taxon>Bacteria</taxon>
        <taxon>Pseudomonadati</taxon>
        <taxon>Bacteroidota</taxon>
        <taxon>Bacteroidia</taxon>
        <taxon>Bacteroidales</taxon>
        <taxon>Porphyromonadaceae</taxon>
        <taxon>Porphyromonas</taxon>
    </lineage>
</organism>
<dbReference type="GO" id="GO:0019877">
    <property type="term" value="P:diaminopimelate biosynthetic process"/>
    <property type="evidence" value="ECO:0007669"/>
    <property type="project" value="UniProtKB-UniRule"/>
</dbReference>
<dbReference type="EC" id="4.3.3.7" evidence="4 12"/>
<evidence type="ECO:0000256" key="14">
    <source>
        <dbReference type="PIRSR" id="PIRSR001365-1"/>
    </source>
</evidence>
<dbReference type="InterPro" id="IPR013785">
    <property type="entry name" value="Aldolase_TIM"/>
</dbReference>
<feature type="binding site" evidence="12 15">
    <location>
        <position position="66"/>
    </location>
    <ligand>
        <name>pyruvate</name>
        <dbReference type="ChEBI" id="CHEBI:15361"/>
    </ligand>
</feature>
<evidence type="ECO:0000256" key="2">
    <source>
        <dbReference type="ARBA" id="ARBA00005120"/>
    </source>
</evidence>
<evidence type="ECO:0000256" key="11">
    <source>
        <dbReference type="ARBA" id="ARBA00047836"/>
    </source>
</evidence>
<dbReference type="NCBIfam" id="TIGR00674">
    <property type="entry name" value="dapA"/>
    <property type="match status" value="1"/>
</dbReference>
<dbReference type="PANTHER" id="PTHR12128">
    <property type="entry name" value="DIHYDRODIPICOLINATE SYNTHASE"/>
    <property type="match status" value="1"/>
</dbReference>
<evidence type="ECO:0000256" key="8">
    <source>
        <dbReference type="ARBA" id="ARBA00023154"/>
    </source>
</evidence>
<comment type="pathway">
    <text evidence="2 12">Amino-acid biosynthesis; L-lysine biosynthesis via DAP pathway; (S)-tetrahydrodipicolinate from L-aspartate: step 3/4.</text>
</comment>
<comment type="similarity">
    <text evidence="3 12 13">Belongs to the DapA family.</text>
</comment>
<evidence type="ECO:0000256" key="4">
    <source>
        <dbReference type="ARBA" id="ARBA00012086"/>
    </source>
</evidence>
<keyword evidence="7 12" id="KW-0220">Diaminopimelate biosynthesis</keyword>
<keyword evidence="6 12" id="KW-0028">Amino-acid biosynthesis</keyword>
<feature type="active site" description="Schiff-base intermediate with substrate" evidence="12 14">
    <location>
        <position position="183"/>
    </location>
</feature>
<dbReference type="GO" id="GO:0008840">
    <property type="term" value="F:4-hydroxy-tetrahydrodipicolinate synthase activity"/>
    <property type="evidence" value="ECO:0007669"/>
    <property type="project" value="UniProtKB-UniRule"/>
</dbReference>
<dbReference type="PANTHER" id="PTHR12128:SF66">
    <property type="entry name" value="4-HYDROXY-2-OXOGLUTARATE ALDOLASE, MITOCHONDRIAL"/>
    <property type="match status" value="1"/>
</dbReference>
<dbReference type="GO" id="GO:0005829">
    <property type="term" value="C:cytosol"/>
    <property type="evidence" value="ECO:0007669"/>
    <property type="project" value="TreeGrafter"/>
</dbReference>
<feature type="active site" description="Proton donor/acceptor" evidence="12 14">
    <location>
        <position position="154"/>
    </location>
</feature>
<name>T1CI25_9PORP</name>
<comment type="caution">
    <text evidence="16">The sequence shown here is derived from an EMBL/GenBank/DDBJ whole genome shotgun (WGS) entry which is preliminary data.</text>
</comment>